<dbReference type="RefSeq" id="WP_076366037.1">
    <property type="nucleotide sequence ID" value="NZ_FTOM01000005.1"/>
</dbReference>
<dbReference type="EMBL" id="FTOM01000005">
    <property type="protein sequence ID" value="SIS79847.1"/>
    <property type="molecule type" value="Genomic_DNA"/>
</dbReference>
<evidence type="ECO:0000259" key="4">
    <source>
        <dbReference type="Pfam" id="PF12802"/>
    </source>
</evidence>
<keyword evidence="3" id="KW-0804">Transcription</keyword>
<dbReference type="PANTHER" id="PTHR38465:SF1">
    <property type="entry name" value="HTH-TYPE TRANSCRIPTIONAL REGULATOR MJ1563-RELATED"/>
    <property type="match status" value="1"/>
</dbReference>
<keyword evidence="2" id="KW-0238">DNA-binding</keyword>
<dbReference type="GO" id="GO:0003677">
    <property type="term" value="F:DNA binding"/>
    <property type="evidence" value="ECO:0007669"/>
    <property type="project" value="UniProtKB-KW"/>
</dbReference>
<keyword evidence="6" id="KW-1185">Reference proteome</keyword>
<dbReference type="Pfam" id="PF12802">
    <property type="entry name" value="MarR_2"/>
    <property type="match status" value="1"/>
</dbReference>
<dbReference type="InterPro" id="IPR036390">
    <property type="entry name" value="WH_DNA-bd_sf"/>
</dbReference>
<dbReference type="CDD" id="cd00090">
    <property type="entry name" value="HTH_ARSR"/>
    <property type="match status" value="1"/>
</dbReference>
<dbReference type="PANTHER" id="PTHR38465">
    <property type="entry name" value="HTH-TYPE TRANSCRIPTIONAL REGULATOR MJ1563-RELATED"/>
    <property type="match status" value="1"/>
</dbReference>
<dbReference type="Proteomes" id="UP000186098">
    <property type="component" value="Unassembled WGS sequence"/>
</dbReference>
<organism evidence="5 6">
    <name type="scientific">Phaeovulum vinaykumarii</name>
    <dbReference type="NCBI Taxonomy" id="407234"/>
    <lineage>
        <taxon>Bacteria</taxon>
        <taxon>Pseudomonadati</taxon>
        <taxon>Pseudomonadota</taxon>
        <taxon>Alphaproteobacteria</taxon>
        <taxon>Rhodobacterales</taxon>
        <taxon>Paracoccaceae</taxon>
        <taxon>Phaeovulum</taxon>
    </lineage>
</organism>
<feature type="domain" description="HTH marR-type" evidence="4">
    <location>
        <begin position="43"/>
        <end position="79"/>
    </location>
</feature>
<gene>
    <name evidence="5" type="ORF">SAMN05421795_10549</name>
</gene>
<keyword evidence="1" id="KW-0805">Transcription regulation</keyword>
<dbReference type="STRING" id="407234.SAMN05421795_10549"/>
<dbReference type="InterPro" id="IPR011991">
    <property type="entry name" value="ArsR-like_HTH"/>
</dbReference>
<evidence type="ECO:0000256" key="2">
    <source>
        <dbReference type="ARBA" id="ARBA00023125"/>
    </source>
</evidence>
<dbReference type="OrthoDB" id="9792628at2"/>
<dbReference type="Gene3D" id="1.10.10.10">
    <property type="entry name" value="Winged helix-like DNA-binding domain superfamily/Winged helix DNA-binding domain"/>
    <property type="match status" value="1"/>
</dbReference>
<sequence>MQSAGQDALEALFSDIAPKLGLTRPAGLCFAAIWCADAPPCADELVTALGLSRSNVSTALKELRAWGLVGRARVSGDRRDRFTAAPDPWAVARQLLAERTRRDLAPTLDRLYAIEAETGDARVAGLCEVVEGFSSFLGGLARLDPADLAEHLGGAGGENGKKKKKKKA</sequence>
<dbReference type="InterPro" id="IPR036388">
    <property type="entry name" value="WH-like_DNA-bd_sf"/>
</dbReference>
<dbReference type="GO" id="GO:0003700">
    <property type="term" value="F:DNA-binding transcription factor activity"/>
    <property type="evidence" value="ECO:0007669"/>
    <property type="project" value="InterPro"/>
</dbReference>
<evidence type="ECO:0000256" key="1">
    <source>
        <dbReference type="ARBA" id="ARBA00023015"/>
    </source>
</evidence>
<dbReference type="InterPro" id="IPR052362">
    <property type="entry name" value="HTH-GbsR_regulator"/>
</dbReference>
<evidence type="ECO:0000256" key="3">
    <source>
        <dbReference type="ARBA" id="ARBA00023163"/>
    </source>
</evidence>
<reference evidence="6" key="1">
    <citation type="submission" date="2017-01" db="EMBL/GenBank/DDBJ databases">
        <authorList>
            <person name="Varghese N."/>
            <person name="Submissions S."/>
        </authorList>
    </citation>
    <scope>NUCLEOTIDE SEQUENCE [LARGE SCALE GENOMIC DNA]</scope>
    <source>
        <strain evidence="6">DSM 18714</strain>
    </source>
</reference>
<evidence type="ECO:0000313" key="6">
    <source>
        <dbReference type="Proteomes" id="UP000186098"/>
    </source>
</evidence>
<dbReference type="SUPFAM" id="SSF46785">
    <property type="entry name" value="Winged helix' DNA-binding domain"/>
    <property type="match status" value="1"/>
</dbReference>
<protein>
    <submittedName>
        <fullName evidence="5">MarR family protein</fullName>
    </submittedName>
</protein>
<proteinExistence type="predicted"/>
<dbReference type="AlphaFoldDB" id="A0A1N7M1B6"/>
<evidence type="ECO:0000313" key="5">
    <source>
        <dbReference type="EMBL" id="SIS79847.1"/>
    </source>
</evidence>
<accession>A0A1N7M1B6</accession>
<dbReference type="InterPro" id="IPR000835">
    <property type="entry name" value="HTH_MarR-typ"/>
</dbReference>
<name>A0A1N7M1B6_9RHOB</name>